<evidence type="ECO:0000313" key="1">
    <source>
        <dbReference type="EMBL" id="KAJ9067878.1"/>
    </source>
</evidence>
<dbReference type="EMBL" id="QTSX02003840">
    <property type="protein sequence ID" value="KAJ9067878.1"/>
    <property type="molecule type" value="Genomic_DNA"/>
</dbReference>
<keyword evidence="2" id="KW-1185">Reference proteome</keyword>
<protein>
    <submittedName>
        <fullName evidence="1">Uncharacterized protein</fullName>
    </submittedName>
</protein>
<gene>
    <name evidence="1" type="ORF">DSO57_1034581</name>
</gene>
<dbReference type="Proteomes" id="UP001165960">
    <property type="component" value="Unassembled WGS sequence"/>
</dbReference>
<evidence type="ECO:0000313" key="2">
    <source>
        <dbReference type="Proteomes" id="UP001165960"/>
    </source>
</evidence>
<proteinExistence type="predicted"/>
<accession>A0ACC2SZW0</accession>
<sequence length="490" mass="53411">MSWGIKMAGVFMYYVSAFAAIGGLLFGYDVGVISGVLGDPNFKKVFAPLDSLRMGLITSFLVLGCFIGALVSGWSTDKLGRRSSIMASSLVFTLGALFQTFSGGLGVMIVGRIIAGLAVGILSMAVPLYQCEVSEPSVRGRLMSLQQWAITIGIAVSFWINYLCSSFLKGEVAWRLPLGLQIVPAVILFFGCFVMPYSPRWLLSKGRESEAMEVLARLRAGGDKTHPAVLEEFNEIKDTLQQECSLSCSYASLFEGTILRRVLLGVFIQAFQQLTGINSVMYYAPQIFKQAGFGIQAGLLATAINGIVNMTSTIPAILYVDQWGRRMTLMAGAVVMAIGMAVVGIIIVVYGVQSKDAITGETIFSMRSISASYTVIVFIYIFVAGFAFSWGPIAWIYPAEIFPMRVRSKGASLTTASNWAFNYIVSLLTPILMDKITWGLYIVFAGFCVVMTLAVYFFYPETCGYSLEDMDLVFAEEVSACNPQIEKAKA</sequence>
<organism evidence="1 2">
    <name type="scientific">Entomophthora muscae</name>
    <dbReference type="NCBI Taxonomy" id="34485"/>
    <lineage>
        <taxon>Eukaryota</taxon>
        <taxon>Fungi</taxon>
        <taxon>Fungi incertae sedis</taxon>
        <taxon>Zoopagomycota</taxon>
        <taxon>Entomophthoromycotina</taxon>
        <taxon>Entomophthoromycetes</taxon>
        <taxon>Entomophthorales</taxon>
        <taxon>Entomophthoraceae</taxon>
        <taxon>Entomophthora</taxon>
    </lineage>
</organism>
<reference evidence="1" key="1">
    <citation type="submission" date="2022-04" db="EMBL/GenBank/DDBJ databases">
        <title>Genome of the entomopathogenic fungus Entomophthora muscae.</title>
        <authorList>
            <person name="Elya C."/>
            <person name="Lovett B.R."/>
            <person name="Lee E."/>
            <person name="Macias A.M."/>
            <person name="Hajek A.E."/>
            <person name="De Bivort B.L."/>
            <person name="Kasson M.T."/>
            <person name="De Fine Licht H.H."/>
            <person name="Stajich J.E."/>
        </authorList>
    </citation>
    <scope>NUCLEOTIDE SEQUENCE</scope>
    <source>
        <strain evidence="1">Berkeley</strain>
    </source>
</reference>
<name>A0ACC2SZW0_9FUNG</name>
<comment type="caution">
    <text evidence="1">The sequence shown here is derived from an EMBL/GenBank/DDBJ whole genome shotgun (WGS) entry which is preliminary data.</text>
</comment>